<dbReference type="RefSeq" id="WP_117141596.1">
    <property type="nucleotide sequence ID" value="NZ_CAKXKJ010000010.1"/>
</dbReference>
<feature type="domain" description="Resolvase/invertase-type recombinase catalytic" evidence="1">
    <location>
        <begin position="13"/>
        <end position="169"/>
    </location>
</feature>
<proteinExistence type="predicted"/>
<evidence type="ECO:0000313" key="3">
    <source>
        <dbReference type="EMBL" id="RFT07395.1"/>
    </source>
</evidence>
<evidence type="ECO:0000313" key="4">
    <source>
        <dbReference type="Proteomes" id="UP000260649"/>
    </source>
</evidence>
<dbReference type="PROSITE" id="PS51736">
    <property type="entry name" value="RECOMBINASES_3"/>
    <property type="match status" value="1"/>
</dbReference>
<protein>
    <submittedName>
        <fullName evidence="3">Recombinase</fullName>
    </submittedName>
</protein>
<dbReference type="Pfam" id="PF07508">
    <property type="entry name" value="Recombinase"/>
    <property type="match status" value="1"/>
</dbReference>
<dbReference type="AlphaFoldDB" id="A0A3E2B5W0"/>
<accession>A0A3E2B5W0</accession>
<dbReference type="PROSITE" id="PS51737">
    <property type="entry name" value="RECOMBINASE_DNA_BIND"/>
    <property type="match status" value="1"/>
</dbReference>
<evidence type="ECO:0000259" key="1">
    <source>
        <dbReference type="PROSITE" id="PS51736"/>
    </source>
</evidence>
<dbReference type="Pfam" id="PF00239">
    <property type="entry name" value="Resolvase"/>
    <property type="match status" value="1"/>
</dbReference>
<dbReference type="Proteomes" id="UP000260649">
    <property type="component" value="Unassembled WGS sequence"/>
</dbReference>
<dbReference type="Gene3D" id="3.90.1750.20">
    <property type="entry name" value="Putative Large Serine Recombinase, Chain B, Domain 2"/>
    <property type="match status" value="1"/>
</dbReference>
<dbReference type="Pfam" id="PF13408">
    <property type="entry name" value="Zn_ribbon_recom"/>
    <property type="match status" value="1"/>
</dbReference>
<dbReference type="GeneID" id="97994456"/>
<reference evidence="3 4" key="1">
    <citation type="submission" date="2018-07" db="EMBL/GenBank/DDBJ databases">
        <title>GABA Modulating Bacteria of the Human Gut Microbiota.</title>
        <authorList>
            <person name="Strandwitz P."/>
            <person name="Kim K.H."/>
            <person name="Terekhova D."/>
            <person name="Liu J.K."/>
            <person name="Sharma A."/>
            <person name="Levering J."/>
            <person name="Mcdonald D."/>
            <person name="Dietrich D."/>
            <person name="Ramadhar T.R."/>
            <person name="Lekbua A."/>
            <person name="Mroue N."/>
            <person name="Liston C."/>
            <person name="Stewart E.J."/>
            <person name="Dubin M.J."/>
            <person name="Zengler K."/>
            <person name="Knight R."/>
            <person name="Gilbert J.A."/>
            <person name="Clardy J."/>
            <person name="Lewis K."/>
        </authorList>
    </citation>
    <scope>NUCLEOTIDE SEQUENCE [LARGE SCALE GENOMIC DNA]</scope>
    <source>
        <strain evidence="3 4">KLE1738</strain>
    </source>
</reference>
<sequence>MGRGGKLAGGLWRVGLYIRLSRDDGREESLSVQNQRKILLDYLEHEFQGQWELAGIYVDDGLTGTDDSRESFQRMIGDMKAGKLNCIVCKTLSRAFRNYADQGYFLEEVFPRYRTRFISLGSPRVDSFLDPEAVQMGLEIPINGILNDRYAAKTSADVRRTLDMKRRRGEFIGSFAPYGYDKDPADRNTLIPDPEAAAVVARVFEWYVQGVGKGTIASRLNGLGLPNPTAYKAGKGSRYRRPGPANDGLWTPATVARMLQNPVYAGTLVQGRQRVVSYKVHQTMAVPPEDWYVVEGTHVPLVPPALFQRAQELAQRETRRAPGQRTLHLFAGFLRCADCGKSMSRKTARGIVYYTCSTYRRKSKTACTKHTIREDRLRSQVAQALGVQPEALSRRLLFEQVREILVHEDGEVTVCPLPAEGASSV</sequence>
<dbReference type="SMART" id="SM00857">
    <property type="entry name" value="Resolvase"/>
    <property type="match status" value="1"/>
</dbReference>
<dbReference type="EMBL" id="QQRQ01000002">
    <property type="protein sequence ID" value="RFT07395.1"/>
    <property type="molecule type" value="Genomic_DNA"/>
</dbReference>
<dbReference type="InterPro" id="IPR050639">
    <property type="entry name" value="SSR_resolvase"/>
</dbReference>
<dbReference type="InterPro" id="IPR036162">
    <property type="entry name" value="Resolvase-like_N_sf"/>
</dbReference>
<evidence type="ECO:0000259" key="2">
    <source>
        <dbReference type="PROSITE" id="PS51737"/>
    </source>
</evidence>
<name>A0A3E2B5W0_9FIRM</name>
<organism evidence="3 4">
    <name type="scientific">Evtepia gabavorous</name>
    <dbReference type="NCBI Taxonomy" id="2211183"/>
    <lineage>
        <taxon>Bacteria</taxon>
        <taxon>Bacillati</taxon>
        <taxon>Bacillota</taxon>
        <taxon>Clostridia</taxon>
        <taxon>Eubacteriales</taxon>
        <taxon>Evtepia</taxon>
    </lineage>
</organism>
<dbReference type="SUPFAM" id="SSF53041">
    <property type="entry name" value="Resolvase-like"/>
    <property type="match status" value="1"/>
</dbReference>
<dbReference type="PANTHER" id="PTHR30461">
    <property type="entry name" value="DNA-INVERTASE FROM LAMBDOID PROPHAGE"/>
    <property type="match status" value="1"/>
</dbReference>
<feature type="domain" description="Recombinase" evidence="2">
    <location>
        <begin position="177"/>
        <end position="320"/>
    </location>
</feature>
<comment type="caution">
    <text evidence="3">The sequence shown here is derived from an EMBL/GenBank/DDBJ whole genome shotgun (WGS) entry which is preliminary data.</text>
</comment>
<keyword evidence="4" id="KW-1185">Reference proteome</keyword>
<dbReference type="OrthoDB" id="9784557at2"/>
<dbReference type="InterPro" id="IPR011109">
    <property type="entry name" value="DNA_bind_recombinase_dom"/>
</dbReference>
<dbReference type="PANTHER" id="PTHR30461:SF23">
    <property type="entry name" value="DNA RECOMBINASE-RELATED"/>
    <property type="match status" value="1"/>
</dbReference>
<dbReference type="GO" id="GO:0003677">
    <property type="term" value="F:DNA binding"/>
    <property type="evidence" value="ECO:0007669"/>
    <property type="project" value="InterPro"/>
</dbReference>
<gene>
    <name evidence="3" type="ORF">DV520_01735</name>
</gene>
<dbReference type="GO" id="GO:0000150">
    <property type="term" value="F:DNA strand exchange activity"/>
    <property type="evidence" value="ECO:0007669"/>
    <property type="project" value="InterPro"/>
</dbReference>
<dbReference type="InterPro" id="IPR025827">
    <property type="entry name" value="Zn_ribbon_recom_dom"/>
</dbReference>
<dbReference type="InterPro" id="IPR038109">
    <property type="entry name" value="DNA_bind_recomb_sf"/>
</dbReference>
<dbReference type="Gene3D" id="3.40.50.1390">
    <property type="entry name" value="Resolvase, N-terminal catalytic domain"/>
    <property type="match status" value="1"/>
</dbReference>
<dbReference type="InterPro" id="IPR006119">
    <property type="entry name" value="Resolv_N"/>
</dbReference>